<dbReference type="GO" id="GO:0003887">
    <property type="term" value="F:DNA-directed DNA polymerase activity"/>
    <property type="evidence" value="ECO:0007669"/>
    <property type="project" value="UniProtKB-KW"/>
</dbReference>
<dbReference type="Proteomes" id="UP000177062">
    <property type="component" value="Unassembled WGS sequence"/>
</dbReference>
<dbReference type="InterPro" id="IPR005790">
    <property type="entry name" value="DNA_polIII_delta"/>
</dbReference>
<keyword evidence="2" id="KW-0548">Nucleotidyltransferase</keyword>
<dbReference type="GO" id="GO:0009360">
    <property type="term" value="C:DNA polymerase III complex"/>
    <property type="evidence" value="ECO:0007669"/>
    <property type="project" value="TreeGrafter"/>
</dbReference>
<dbReference type="GO" id="GO:0003677">
    <property type="term" value="F:DNA binding"/>
    <property type="evidence" value="ECO:0007669"/>
    <property type="project" value="InterPro"/>
</dbReference>
<dbReference type="SUPFAM" id="SSF52540">
    <property type="entry name" value="P-loop containing nucleoside triphosphate hydrolases"/>
    <property type="match status" value="1"/>
</dbReference>
<evidence type="ECO:0000313" key="6">
    <source>
        <dbReference type="Proteomes" id="UP000177062"/>
    </source>
</evidence>
<reference evidence="5 6" key="1">
    <citation type="journal article" date="2016" name="Nat. Commun.">
        <title>Thousands of microbial genomes shed light on interconnected biogeochemical processes in an aquifer system.</title>
        <authorList>
            <person name="Anantharaman K."/>
            <person name="Brown C.T."/>
            <person name="Hug L.A."/>
            <person name="Sharon I."/>
            <person name="Castelle C.J."/>
            <person name="Probst A.J."/>
            <person name="Thomas B.C."/>
            <person name="Singh A."/>
            <person name="Wilkins M.J."/>
            <person name="Karaoz U."/>
            <person name="Brodie E.L."/>
            <person name="Williams K.H."/>
            <person name="Hubbard S.S."/>
            <person name="Banfield J.F."/>
        </authorList>
    </citation>
    <scope>NUCLEOTIDE SEQUENCE [LARGE SCALE GENOMIC DNA]</scope>
</reference>
<dbReference type="PANTHER" id="PTHR34388">
    <property type="entry name" value="DNA POLYMERASE III SUBUNIT DELTA"/>
    <property type="match status" value="1"/>
</dbReference>
<proteinExistence type="predicted"/>
<comment type="caution">
    <text evidence="5">The sequence shown here is derived from an EMBL/GenBank/DDBJ whole genome shotgun (WGS) entry which is preliminary data.</text>
</comment>
<name>A0A1G1YXW2_9BACT</name>
<dbReference type="EMBL" id="MHIT01000003">
    <property type="protein sequence ID" value="OGY57192.1"/>
    <property type="molecule type" value="Genomic_DNA"/>
</dbReference>
<dbReference type="GO" id="GO:0006261">
    <property type="term" value="P:DNA-templated DNA replication"/>
    <property type="evidence" value="ECO:0007669"/>
    <property type="project" value="TreeGrafter"/>
</dbReference>
<sequence length="279" mass="31599">MALPSEESYNQGVIITLYGPDSYRRLEKLNSVVEAYLVKYRVPSHERLSLGGKDDLDRFANFLGTQSIFTPKKLVVIDEPFDCPYLKDLKGLLKSHVESKDKFILLNSKSRPPALFKFLFDEPNETQEFSELSGDKLRAFIQKQANSLGIVLDSATTTLISQSFGGDMWRIITELEQIALTSSQSLDKSHLNPQVDYFLTLNSLKKGRRTADRLVALEKILSGRRDDPARVFNSLAYRLDSQQEAKTYADYDVAIKIGRLEYEDALLAVALGLYFNPLE</sequence>
<evidence type="ECO:0000256" key="3">
    <source>
        <dbReference type="ARBA" id="ARBA00022705"/>
    </source>
</evidence>
<keyword evidence="4" id="KW-0239">DNA-directed DNA polymerase</keyword>
<accession>A0A1G1YXW2</accession>
<organism evidence="5 6">
    <name type="scientific">Candidatus Colwellbacteria bacterium RBG_13_48_8</name>
    <dbReference type="NCBI Taxonomy" id="1797685"/>
    <lineage>
        <taxon>Bacteria</taxon>
        <taxon>Candidatus Colwelliibacteriota</taxon>
    </lineage>
</organism>
<evidence type="ECO:0000313" key="5">
    <source>
        <dbReference type="EMBL" id="OGY57192.1"/>
    </source>
</evidence>
<evidence type="ECO:0000256" key="4">
    <source>
        <dbReference type="ARBA" id="ARBA00022932"/>
    </source>
</evidence>
<protein>
    <submittedName>
        <fullName evidence="5">Uncharacterized protein</fullName>
    </submittedName>
</protein>
<evidence type="ECO:0000256" key="2">
    <source>
        <dbReference type="ARBA" id="ARBA00022695"/>
    </source>
</evidence>
<keyword evidence="3" id="KW-0235">DNA replication</keyword>
<keyword evidence="1" id="KW-0808">Transferase</keyword>
<gene>
    <name evidence="5" type="ORF">A2Y84_00245</name>
</gene>
<dbReference type="PANTHER" id="PTHR34388:SF1">
    <property type="entry name" value="DNA POLYMERASE III SUBUNIT DELTA"/>
    <property type="match status" value="1"/>
</dbReference>
<dbReference type="InterPro" id="IPR027417">
    <property type="entry name" value="P-loop_NTPase"/>
</dbReference>
<evidence type="ECO:0000256" key="1">
    <source>
        <dbReference type="ARBA" id="ARBA00022679"/>
    </source>
</evidence>
<dbReference type="Gene3D" id="3.40.50.300">
    <property type="entry name" value="P-loop containing nucleotide triphosphate hydrolases"/>
    <property type="match status" value="1"/>
</dbReference>
<dbReference type="AlphaFoldDB" id="A0A1G1YXW2"/>